<evidence type="ECO:0000313" key="4">
    <source>
        <dbReference type="EMBL" id="KAK4341836.1"/>
    </source>
</evidence>
<dbReference type="AlphaFoldDB" id="A0AAE1QYX2"/>
<comment type="catalytic activity">
    <reaction evidence="1">
        <text>O-phospho-L-seryl-[protein] + H2O = L-seryl-[protein] + phosphate</text>
        <dbReference type="Rhea" id="RHEA:20629"/>
        <dbReference type="Rhea" id="RHEA-COMP:9863"/>
        <dbReference type="Rhea" id="RHEA-COMP:11604"/>
        <dbReference type="ChEBI" id="CHEBI:15377"/>
        <dbReference type="ChEBI" id="CHEBI:29999"/>
        <dbReference type="ChEBI" id="CHEBI:43474"/>
        <dbReference type="ChEBI" id="CHEBI:83421"/>
        <dbReference type="EC" id="3.1.3.16"/>
    </reaction>
</comment>
<evidence type="ECO:0000256" key="1">
    <source>
        <dbReference type="RuleBase" id="RU366020"/>
    </source>
</evidence>
<keyword evidence="1" id="KW-0378">Hydrolase</keyword>
<feature type="region of interest" description="Disordered" evidence="2">
    <location>
        <begin position="37"/>
        <end position="64"/>
    </location>
</feature>
<proteinExistence type="inferred from homology"/>
<dbReference type="EMBL" id="JAVYJV010000021">
    <property type="protein sequence ID" value="KAK4341836.1"/>
    <property type="molecule type" value="Genomic_DNA"/>
</dbReference>
<feature type="domain" description="PPM-type phosphatase" evidence="3">
    <location>
        <begin position="100"/>
        <end position="336"/>
    </location>
</feature>
<dbReference type="PANTHER" id="PTHR12320">
    <property type="entry name" value="PROTEIN PHOSPHATASE 2C"/>
    <property type="match status" value="1"/>
</dbReference>
<comment type="cofactor">
    <cofactor evidence="1">
        <name>Mn(2+)</name>
        <dbReference type="ChEBI" id="CHEBI:29035"/>
    </cofactor>
</comment>
<evidence type="ECO:0000259" key="3">
    <source>
        <dbReference type="PROSITE" id="PS51746"/>
    </source>
</evidence>
<dbReference type="Proteomes" id="UP001291623">
    <property type="component" value="Unassembled WGS sequence"/>
</dbReference>
<comment type="cofactor">
    <cofactor evidence="1">
        <name>Mg(2+)</name>
        <dbReference type="ChEBI" id="CHEBI:18420"/>
    </cofactor>
</comment>
<dbReference type="CDD" id="cd00143">
    <property type="entry name" value="PP2Cc"/>
    <property type="match status" value="1"/>
</dbReference>
<keyword evidence="1" id="KW-0464">Manganese</keyword>
<comment type="catalytic activity">
    <reaction evidence="1">
        <text>O-phospho-L-threonyl-[protein] + H2O = L-threonyl-[protein] + phosphate</text>
        <dbReference type="Rhea" id="RHEA:47004"/>
        <dbReference type="Rhea" id="RHEA-COMP:11060"/>
        <dbReference type="Rhea" id="RHEA-COMP:11605"/>
        <dbReference type="ChEBI" id="CHEBI:15377"/>
        <dbReference type="ChEBI" id="CHEBI:30013"/>
        <dbReference type="ChEBI" id="CHEBI:43474"/>
        <dbReference type="ChEBI" id="CHEBI:61977"/>
        <dbReference type="EC" id="3.1.3.16"/>
    </reaction>
</comment>
<dbReference type="PANTHER" id="PTHR12320:SF47">
    <property type="entry name" value="PROTEIN PHOSPHATASE"/>
    <property type="match status" value="1"/>
</dbReference>
<gene>
    <name evidence="4" type="ORF">RND71_037652</name>
</gene>
<dbReference type="SMART" id="SM00331">
    <property type="entry name" value="PP2C_SIG"/>
    <property type="match status" value="1"/>
</dbReference>
<dbReference type="GO" id="GO:0046872">
    <property type="term" value="F:metal ion binding"/>
    <property type="evidence" value="ECO:0007669"/>
    <property type="project" value="UniProtKB-UniRule"/>
</dbReference>
<dbReference type="SMART" id="SM00332">
    <property type="entry name" value="PP2Cc"/>
    <property type="match status" value="1"/>
</dbReference>
<dbReference type="GO" id="GO:0004722">
    <property type="term" value="F:protein serine/threonine phosphatase activity"/>
    <property type="evidence" value="ECO:0007669"/>
    <property type="project" value="UniProtKB-EC"/>
</dbReference>
<dbReference type="PROSITE" id="PS51746">
    <property type="entry name" value="PPM_2"/>
    <property type="match status" value="1"/>
</dbReference>
<dbReference type="InterPro" id="IPR036457">
    <property type="entry name" value="PPM-type-like_dom_sf"/>
</dbReference>
<keyword evidence="1" id="KW-0460">Magnesium</keyword>
<dbReference type="InterPro" id="IPR001932">
    <property type="entry name" value="PPM-type_phosphatase-like_dom"/>
</dbReference>
<dbReference type="EC" id="3.1.3.16" evidence="1"/>
<comment type="caution">
    <text evidence="4">The sequence shown here is derived from an EMBL/GenBank/DDBJ whole genome shotgun (WGS) entry which is preliminary data.</text>
</comment>
<organism evidence="4 5">
    <name type="scientific">Anisodus tanguticus</name>
    <dbReference type="NCBI Taxonomy" id="243964"/>
    <lineage>
        <taxon>Eukaryota</taxon>
        <taxon>Viridiplantae</taxon>
        <taxon>Streptophyta</taxon>
        <taxon>Embryophyta</taxon>
        <taxon>Tracheophyta</taxon>
        <taxon>Spermatophyta</taxon>
        <taxon>Magnoliopsida</taxon>
        <taxon>eudicotyledons</taxon>
        <taxon>Gunneridae</taxon>
        <taxon>Pentapetalae</taxon>
        <taxon>asterids</taxon>
        <taxon>lamiids</taxon>
        <taxon>Solanales</taxon>
        <taxon>Solanaceae</taxon>
        <taxon>Solanoideae</taxon>
        <taxon>Hyoscyameae</taxon>
        <taxon>Anisodus</taxon>
    </lineage>
</organism>
<dbReference type="InterPro" id="IPR039123">
    <property type="entry name" value="PPTC7"/>
</dbReference>
<name>A0AAE1QYX2_9SOLA</name>
<keyword evidence="1" id="KW-0479">Metal-binding</keyword>
<keyword evidence="5" id="KW-1185">Reference proteome</keyword>
<dbReference type="Gene3D" id="3.60.40.10">
    <property type="entry name" value="PPM-type phosphatase domain"/>
    <property type="match status" value="1"/>
</dbReference>
<sequence length="339" mass="36185">MISTLMSRELDSNTSSASPASVSRRYKSPTVCSFITGDATSPKRMKSRTSMDEARSSWASEDNKNSTEIVRKAKHYNLVLQNSATELLLASKLGKLNSGSFYLPHPAKANTGGEDAHFICTLTQAVGVADGVGGWADLGIDAGLYARELMSHSLAAIQEEPKGSIDLIRVLEKAYVRTKAKGSSTACIVALVDGGLYAVNLGDSGFMLVRNGCVAFKSPSQQHGFNFPYQLDCNNVGDSPSSAIVFKITAAPGDVLIVGTDGLFDNLYDEDISGVVIQAMEAGLEPQMTAQRIAELAQQRAMDQTKSSPFSDGAREAGFEYHGGKLEDISVVVSYVMSN</sequence>
<comment type="similarity">
    <text evidence="1">Belongs to the PP2C family.</text>
</comment>
<keyword evidence="1" id="KW-0904">Protein phosphatase</keyword>
<reference evidence="4" key="1">
    <citation type="submission" date="2023-12" db="EMBL/GenBank/DDBJ databases">
        <title>Genome assembly of Anisodus tanguticus.</title>
        <authorList>
            <person name="Wang Y.-J."/>
        </authorList>
    </citation>
    <scope>NUCLEOTIDE SEQUENCE</scope>
    <source>
        <strain evidence="4">KB-2021</strain>
        <tissue evidence="4">Leaf</tissue>
    </source>
</reference>
<protein>
    <recommendedName>
        <fullName evidence="1">Protein phosphatase</fullName>
        <ecNumber evidence="1">3.1.3.16</ecNumber>
    </recommendedName>
</protein>
<evidence type="ECO:0000313" key="5">
    <source>
        <dbReference type="Proteomes" id="UP001291623"/>
    </source>
</evidence>
<feature type="region of interest" description="Disordered" evidence="2">
    <location>
        <begin position="1"/>
        <end position="22"/>
    </location>
</feature>
<feature type="compositionally biased region" description="Low complexity" evidence="2">
    <location>
        <begin position="12"/>
        <end position="22"/>
    </location>
</feature>
<dbReference type="SUPFAM" id="SSF81606">
    <property type="entry name" value="PP2C-like"/>
    <property type="match status" value="1"/>
</dbReference>
<accession>A0AAE1QYX2</accession>
<feature type="compositionally biased region" description="Basic and acidic residues" evidence="2">
    <location>
        <begin position="49"/>
        <end position="64"/>
    </location>
</feature>
<evidence type="ECO:0000256" key="2">
    <source>
        <dbReference type="SAM" id="MobiDB-lite"/>
    </source>
</evidence>